<keyword evidence="4" id="KW-1185">Reference proteome</keyword>
<dbReference type="Proteomes" id="UP001382904">
    <property type="component" value="Unassembled WGS sequence"/>
</dbReference>
<feature type="chain" id="PRO_5047221189" evidence="2">
    <location>
        <begin position="27"/>
        <end position="102"/>
    </location>
</feature>
<comment type="caution">
    <text evidence="3">The sequence shown here is derived from an EMBL/GenBank/DDBJ whole genome shotgun (WGS) entry which is preliminary data.</text>
</comment>
<keyword evidence="2" id="KW-0732">Signal</keyword>
<accession>A0ABU8U5G5</accession>
<evidence type="ECO:0000256" key="1">
    <source>
        <dbReference type="SAM" id="MobiDB-lite"/>
    </source>
</evidence>
<evidence type="ECO:0000313" key="4">
    <source>
        <dbReference type="Proteomes" id="UP001382904"/>
    </source>
</evidence>
<sequence>MPLDKTWQLIAGAAVAGLALSVAAVAAAGPWDSGQRKAERDSAASWGRTGGADHGAGSGSEPGSGALPQAAPSAPGVLGAIGPAARAGSRPPPPPPGASPPR</sequence>
<feature type="compositionally biased region" description="Pro residues" evidence="1">
    <location>
        <begin position="90"/>
        <end position="102"/>
    </location>
</feature>
<name>A0ABU8U5G5_9ACTN</name>
<feature type="signal peptide" evidence="2">
    <location>
        <begin position="1"/>
        <end position="26"/>
    </location>
</feature>
<gene>
    <name evidence="3" type="ORF">WKI68_20545</name>
</gene>
<feature type="region of interest" description="Disordered" evidence="1">
    <location>
        <begin position="28"/>
        <end position="102"/>
    </location>
</feature>
<feature type="compositionally biased region" description="Gly residues" evidence="1">
    <location>
        <begin position="48"/>
        <end position="62"/>
    </location>
</feature>
<proteinExistence type="predicted"/>
<organism evidence="3 4">
    <name type="scientific">Streptomyces caledonius</name>
    <dbReference type="NCBI Taxonomy" id="3134107"/>
    <lineage>
        <taxon>Bacteria</taxon>
        <taxon>Bacillati</taxon>
        <taxon>Actinomycetota</taxon>
        <taxon>Actinomycetes</taxon>
        <taxon>Kitasatosporales</taxon>
        <taxon>Streptomycetaceae</taxon>
        <taxon>Streptomyces</taxon>
    </lineage>
</organism>
<dbReference type="EMBL" id="JBBKAM010000002">
    <property type="protein sequence ID" value="MEJ8643125.1"/>
    <property type="molecule type" value="Genomic_DNA"/>
</dbReference>
<reference evidence="3 4" key="1">
    <citation type="submission" date="2024-03" db="EMBL/GenBank/DDBJ databases">
        <title>Novel Streptomyces species of biotechnological and ecological value are a feature of Machair soil.</title>
        <authorList>
            <person name="Prole J.R."/>
            <person name="Goodfellow M."/>
            <person name="Allenby N."/>
            <person name="Ward A.C."/>
        </authorList>
    </citation>
    <scope>NUCLEOTIDE SEQUENCE [LARGE SCALE GENOMIC DNA]</scope>
    <source>
        <strain evidence="3 4">MS1.HAVA.3</strain>
    </source>
</reference>
<protein>
    <submittedName>
        <fullName evidence="3">Uncharacterized protein</fullName>
    </submittedName>
</protein>
<evidence type="ECO:0000313" key="3">
    <source>
        <dbReference type="EMBL" id="MEJ8643125.1"/>
    </source>
</evidence>
<evidence type="ECO:0000256" key="2">
    <source>
        <dbReference type="SAM" id="SignalP"/>
    </source>
</evidence>